<accession>A0AA36E2G6</accession>
<evidence type="ECO:0000256" key="1">
    <source>
        <dbReference type="ARBA" id="ARBA00034773"/>
    </source>
</evidence>
<keyword evidence="3" id="KW-1185">Reference proteome</keyword>
<dbReference type="InterPro" id="IPR007608">
    <property type="entry name" value="Senescence_reg_S40"/>
</dbReference>
<sequence>MGEEFDESEVTFADVKACSKQENHIGWQQNKFFTKSKKKKKKHSVPVSIPENISSSRYVESDLFEDDYEDEVIVPPYILLRRRVLRSIAYSFWKGHGKTSKGRELNQRRNLIYRFTGYLET</sequence>
<evidence type="ECO:0000313" key="3">
    <source>
        <dbReference type="Proteomes" id="UP001177003"/>
    </source>
</evidence>
<comment type="similarity">
    <text evidence="1">Belongs to the senescence regulator S40 family.</text>
</comment>
<dbReference type="EMBL" id="OX465080">
    <property type="protein sequence ID" value="CAI9279490.1"/>
    <property type="molecule type" value="Genomic_DNA"/>
</dbReference>
<dbReference type="GO" id="GO:0010150">
    <property type="term" value="P:leaf senescence"/>
    <property type="evidence" value="ECO:0007669"/>
    <property type="project" value="UniProtKB-ARBA"/>
</dbReference>
<dbReference type="Proteomes" id="UP001177003">
    <property type="component" value="Chromosome 4"/>
</dbReference>
<organism evidence="2 3">
    <name type="scientific">Lactuca saligna</name>
    <name type="common">Willowleaf lettuce</name>
    <dbReference type="NCBI Taxonomy" id="75948"/>
    <lineage>
        <taxon>Eukaryota</taxon>
        <taxon>Viridiplantae</taxon>
        <taxon>Streptophyta</taxon>
        <taxon>Embryophyta</taxon>
        <taxon>Tracheophyta</taxon>
        <taxon>Spermatophyta</taxon>
        <taxon>Magnoliopsida</taxon>
        <taxon>eudicotyledons</taxon>
        <taxon>Gunneridae</taxon>
        <taxon>Pentapetalae</taxon>
        <taxon>asterids</taxon>
        <taxon>campanulids</taxon>
        <taxon>Asterales</taxon>
        <taxon>Asteraceae</taxon>
        <taxon>Cichorioideae</taxon>
        <taxon>Cichorieae</taxon>
        <taxon>Lactucinae</taxon>
        <taxon>Lactuca</taxon>
    </lineage>
</organism>
<protein>
    <submittedName>
        <fullName evidence="2">Uncharacterized protein</fullName>
    </submittedName>
</protein>
<gene>
    <name evidence="2" type="ORF">LSALG_LOCUS19285</name>
</gene>
<dbReference type="Pfam" id="PF04520">
    <property type="entry name" value="Senescence_reg"/>
    <property type="match status" value="1"/>
</dbReference>
<reference evidence="2" key="1">
    <citation type="submission" date="2023-04" db="EMBL/GenBank/DDBJ databases">
        <authorList>
            <person name="Vijverberg K."/>
            <person name="Xiong W."/>
            <person name="Schranz E."/>
        </authorList>
    </citation>
    <scope>NUCLEOTIDE SEQUENCE</scope>
</reference>
<dbReference type="AlphaFoldDB" id="A0AA36E2G6"/>
<dbReference type="PANTHER" id="PTHR33083">
    <property type="entry name" value="EXPRESSED PROTEIN"/>
    <property type="match status" value="1"/>
</dbReference>
<proteinExistence type="inferred from homology"/>
<name>A0AA36E2G6_LACSI</name>
<dbReference type="PANTHER" id="PTHR33083:SF49">
    <property type="entry name" value="SENESCENCE REGULATOR"/>
    <property type="match status" value="1"/>
</dbReference>
<evidence type="ECO:0000313" key="2">
    <source>
        <dbReference type="EMBL" id="CAI9279490.1"/>
    </source>
</evidence>